<evidence type="ECO:0000259" key="1">
    <source>
        <dbReference type="PROSITE" id="PS50097"/>
    </source>
</evidence>
<dbReference type="AlphaFoldDB" id="A0A132B6G9"/>
<dbReference type="CDD" id="cd18186">
    <property type="entry name" value="BTB_POZ_ZBTB_KLHL-like"/>
    <property type="match status" value="1"/>
</dbReference>
<dbReference type="InParanoid" id="A0A132B6G9"/>
<dbReference type="InterPro" id="IPR011333">
    <property type="entry name" value="SKP1/BTB/POZ_sf"/>
</dbReference>
<dbReference type="Gene3D" id="3.30.710.10">
    <property type="entry name" value="Potassium Channel Kv1.1, Chain A"/>
    <property type="match status" value="1"/>
</dbReference>
<feature type="non-terminal residue" evidence="2">
    <location>
        <position position="1"/>
    </location>
</feature>
<gene>
    <name evidence="2" type="ORF">LY89DRAFT_564802</name>
</gene>
<accession>A0A132B6G9</accession>
<evidence type="ECO:0000313" key="3">
    <source>
        <dbReference type="Proteomes" id="UP000070700"/>
    </source>
</evidence>
<dbReference type="PANTHER" id="PTHR47843">
    <property type="entry name" value="BTB DOMAIN-CONTAINING PROTEIN-RELATED"/>
    <property type="match status" value="1"/>
</dbReference>
<evidence type="ECO:0000313" key="2">
    <source>
        <dbReference type="EMBL" id="KUJ07484.1"/>
    </source>
</evidence>
<dbReference type="PANTHER" id="PTHR47843:SF2">
    <property type="entry name" value="BTB DOMAIN-CONTAINING PROTEIN"/>
    <property type="match status" value="1"/>
</dbReference>
<protein>
    <recommendedName>
        <fullName evidence="1">BTB domain-containing protein</fullName>
    </recommendedName>
</protein>
<name>A0A132B6G9_MOLSC</name>
<keyword evidence="3" id="KW-1185">Reference proteome</keyword>
<proteinExistence type="predicted"/>
<dbReference type="PROSITE" id="PS50097">
    <property type="entry name" value="BTB"/>
    <property type="match status" value="1"/>
</dbReference>
<dbReference type="OrthoDB" id="1022638at2759"/>
<dbReference type="Pfam" id="PF00651">
    <property type="entry name" value="BTB"/>
    <property type="match status" value="1"/>
</dbReference>
<dbReference type="RefSeq" id="XP_018061839.1">
    <property type="nucleotide sequence ID" value="XM_018208523.1"/>
</dbReference>
<dbReference type="KEGG" id="psco:LY89DRAFT_564802"/>
<reference evidence="2 3" key="1">
    <citation type="submission" date="2015-10" db="EMBL/GenBank/DDBJ databases">
        <title>Full genome of DAOMC 229536 Phialocephala scopiformis, a fungal endophyte of spruce producing the potent anti-insectan compound rugulosin.</title>
        <authorList>
            <consortium name="DOE Joint Genome Institute"/>
            <person name="Walker A.K."/>
            <person name="Frasz S.L."/>
            <person name="Seifert K.A."/>
            <person name="Miller J.D."/>
            <person name="Mondo S.J."/>
            <person name="Labutti K."/>
            <person name="Lipzen A."/>
            <person name="Dockter R."/>
            <person name="Kennedy M."/>
            <person name="Grigoriev I.V."/>
            <person name="Spatafora J.W."/>
        </authorList>
    </citation>
    <scope>NUCLEOTIDE SEQUENCE [LARGE SCALE GENOMIC DNA]</scope>
    <source>
        <strain evidence="2 3">CBS 120377</strain>
    </source>
</reference>
<dbReference type="EMBL" id="KQ947439">
    <property type="protein sequence ID" value="KUJ07484.1"/>
    <property type="molecule type" value="Genomic_DNA"/>
</dbReference>
<feature type="non-terminal residue" evidence="2">
    <location>
        <position position="96"/>
    </location>
</feature>
<feature type="domain" description="BTB" evidence="1">
    <location>
        <begin position="1"/>
        <end position="53"/>
    </location>
</feature>
<dbReference type="Proteomes" id="UP000070700">
    <property type="component" value="Unassembled WGS sequence"/>
</dbReference>
<dbReference type="GeneID" id="28818249"/>
<sequence>DAQTYQIYRDVLCRQSPFFAGAFEGETLKDGRLSITLDDVGPEEFGIFVHWLHYRVIRGKSNDSTIAISTLINLWILGDRFMVPQLCNDVMDILYR</sequence>
<dbReference type="SUPFAM" id="SSF54695">
    <property type="entry name" value="POZ domain"/>
    <property type="match status" value="1"/>
</dbReference>
<dbReference type="InterPro" id="IPR000210">
    <property type="entry name" value="BTB/POZ_dom"/>
</dbReference>
<organism evidence="2 3">
    <name type="scientific">Mollisia scopiformis</name>
    <name type="common">Conifer needle endophyte fungus</name>
    <name type="synonym">Phialocephala scopiformis</name>
    <dbReference type="NCBI Taxonomy" id="149040"/>
    <lineage>
        <taxon>Eukaryota</taxon>
        <taxon>Fungi</taxon>
        <taxon>Dikarya</taxon>
        <taxon>Ascomycota</taxon>
        <taxon>Pezizomycotina</taxon>
        <taxon>Leotiomycetes</taxon>
        <taxon>Helotiales</taxon>
        <taxon>Mollisiaceae</taxon>
        <taxon>Mollisia</taxon>
    </lineage>
</organism>